<proteinExistence type="predicted"/>
<evidence type="ECO:0000313" key="2">
    <source>
        <dbReference type="Proteomes" id="UP000556436"/>
    </source>
</evidence>
<dbReference type="Proteomes" id="UP000556436">
    <property type="component" value="Unassembled WGS sequence"/>
</dbReference>
<dbReference type="AlphaFoldDB" id="A0A7W7LE10"/>
<name>A0A7W7LE10_STRNE</name>
<evidence type="ECO:0000313" key="1">
    <source>
        <dbReference type="EMBL" id="MBB4887938.1"/>
    </source>
</evidence>
<gene>
    <name evidence="1" type="ORF">FHS38_004006</name>
</gene>
<organism evidence="1 2">
    <name type="scientific">Streptomyces netropsis</name>
    <name type="common">Streptoverticillium netropsis</name>
    <dbReference type="NCBI Taxonomy" id="55404"/>
    <lineage>
        <taxon>Bacteria</taxon>
        <taxon>Bacillati</taxon>
        <taxon>Actinomycetota</taxon>
        <taxon>Actinomycetes</taxon>
        <taxon>Kitasatosporales</taxon>
        <taxon>Streptomycetaceae</taxon>
        <taxon>Streptomyces</taxon>
    </lineage>
</organism>
<protein>
    <submittedName>
        <fullName evidence="1">Uncharacterized protein</fullName>
    </submittedName>
</protein>
<sequence length="58" mass="6634">MMSPPIPSLSGGCRVIPWRLLGYSGRTPSAERSRVRKRERKRYGLKITLENARFRAAC</sequence>
<dbReference type="EMBL" id="JACHJG010000008">
    <property type="protein sequence ID" value="MBB4887938.1"/>
    <property type="molecule type" value="Genomic_DNA"/>
</dbReference>
<comment type="caution">
    <text evidence="1">The sequence shown here is derived from an EMBL/GenBank/DDBJ whole genome shotgun (WGS) entry which is preliminary data.</text>
</comment>
<keyword evidence="2" id="KW-1185">Reference proteome</keyword>
<reference evidence="1 2" key="1">
    <citation type="submission" date="2020-08" db="EMBL/GenBank/DDBJ databases">
        <title>Genomic Encyclopedia of Type Strains, Phase III (KMG-III): the genomes of soil and plant-associated and newly described type strains.</title>
        <authorList>
            <person name="Whitman W."/>
        </authorList>
    </citation>
    <scope>NUCLEOTIDE SEQUENCE [LARGE SCALE GENOMIC DNA]</scope>
    <source>
        <strain evidence="1 2">CECT 3265</strain>
    </source>
</reference>
<accession>A0A7W7LE10</accession>